<dbReference type="Proteomes" id="UP000051887">
    <property type="component" value="Unassembled WGS sequence"/>
</dbReference>
<reference evidence="2 4" key="2">
    <citation type="submission" date="2015-09" db="EMBL/GenBank/DDBJ databases">
        <authorList>
            <person name="Rodrigo-Torres L."/>
            <person name="Arahal D.R."/>
        </authorList>
    </citation>
    <scope>NUCLEOTIDE SEQUENCE [LARGE SCALE GENOMIC DNA]</scope>
    <source>
        <strain evidence="2 4">CECT 5118</strain>
    </source>
</reference>
<evidence type="ECO:0000313" key="5">
    <source>
        <dbReference type="Proteomes" id="UP000051887"/>
    </source>
</evidence>
<dbReference type="AlphaFoldDB" id="A0A0P1FUP2"/>
<accession>A0A0P1FUP2</accession>
<evidence type="ECO:0000313" key="3">
    <source>
        <dbReference type="EMBL" id="CUH72454.1"/>
    </source>
</evidence>
<evidence type="ECO:0000313" key="2">
    <source>
        <dbReference type="EMBL" id="CUH66138.1"/>
    </source>
</evidence>
<gene>
    <name evidence="2" type="ORF">TL5118_01626</name>
    <name evidence="3" type="ORF">TL5120_02254</name>
</gene>
<evidence type="ECO:0000313" key="4">
    <source>
        <dbReference type="Proteomes" id="UP000051086"/>
    </source>
</evidence>
<sequence length="130" mass="14566">MRLSGRVSKLEKKTSGASGIEHPSVILRTSVWQEDDGELMSEPHAAHVRTPTGWDYLAHEEGESAENFKNRIEQMTLDYRHENAPAQFRPRMRTRAIDRSSTPLCLADRPAGQACLGATPMRHGYGMFDG</sequence>
<protein>
    <submittedName>
        <fullName evidence="3">Uncharacterized protein</fullName>
    </submittedName>
</protein>
<evidence type="ECO:0000256" key="1">
    <source>
        <dbReference type="SAM" id="MobiDB-lite"/>
    </source>
</evidence>
<dbReference type="EMBL" id="CYSB01000025">
    <property type="protein sequence ID" value="CUH66138.1"/>
    <property type="molecule type" value="Genomic_DNA"/>
</dbReference>
<proteinExistence type="predicted"/>
<keyword evidence="4" id="KW-1185">Reference proteome</keyword>
<dbReference type="Proteomes" id="UP000051086">
    <property type="component" value="Unassembled WGS sequence"/>
</dbReference>
<reference evidence="3 5" key="1">
    <citation type="submission" date="2015-09" db="EMBL/GenBank/DDBJ databases">
        <authorList>
            <consortium name="Swine Surveillance"/>
        </authorList>
    </citation>
    <scope>NUCLEOTIDE SEQUENCE [LARGE SCALE GENOMIC DNA]</scope>
    <source>
        <strain evidence="3 5">5120</strain>
    </source>
</reference>
<organism evidence="3 5">
    <name type="scientific">Thalassovita autumnalis</name>
    <dbReference type="NCBI Taxonomy" id="2072972"/>
    <lineage>
        <taxon>Bacteria</taxon>
        <taxon>Pseudomonadati</taxon>
        <taxon>Pseudomonadota</taxon>
        <taxon>Alphaproteobacteria</taxon>
        <taxon>Rhodobacterales</taxon>
        <taxon>Roseobacteraceae</taxon>
        <taxon>Thalassovita</taxon>
    </lineage>
</organism>
<name>A0A0P1FUP2_9RHOB</name>
<feature type="region of interest" description="Disordered" evidence="1">
    <location>
        <begin position="1"/>
        <end position="22"/>
    </location>
</feature>
<dbReference type="EMBL" id="CYSC01000032">
    <property type="protein sequence ID" value="CUH72454.1"/>
    <property type="molecule type" value="Genomic_DNA"/>
</dbReference>